<sequence length="146" mass="15847">MSDMSCSTCRSLQGETVHISLPSLPQFVSLARLTVASVGNIVGFSIDVVEDLKVAVSEACTNALRHGCSSEQSYDLYYQLDQDKLTIRVEDNGEGYEPESVSEPELPGNQAGGFGLFIIKSLMDEVEIVSNKGMGTSITMVKYLRT</sequence>
<dbReference type="InterPro" id="IPR050267">
    <property type="entry name" value="Anti-sigma-factor_SerPK"/>
</dbReference>
<evidence type="ECO:0000313" key="3">
    <source>
        <dbReference type="EMBL" id="QCT72941.1"/>
    </source>
</evidence>
<name>A0A4P9CDI0_EUBML</name>
<dbReference type="InterPro" id="IPR003594">
    <property type="entry name" value="HATPase_dom"/>
</dbReference>
<dbReference type="RefSeq" id="WP_074618002.1">
    <property type="nucleotide sequence ID" value="NZ_CABJDW020000007.1"/>
</dbReference>
<dbReference type="CDD" id="cd16936">
    <property type="entry name" value="HATPase_RsbW-like"/>
    <property type="match status" value="1"/>
</dbReference>
<dbReference type="PANTHER" id="PTHR35526">
    <property type="entry name" value="ANTI-SIGMA-F FACTOR RSBW-RELATED"/>
    <property type="match status" value="1"/>
</dbReference>
<organism evidence="3 4">
    <name type="scientific">Eubacterium maltosivorans</name>
    <dbReference type="NCBI Taxonomy" id="2041044"/>
    <lineage>
        <taxon>Bacteria</taxon>
        <taxon>Bacillati</taxon>
        <taxon>Bacillota</taxon>
        <taxon>Clostridia</taxon>
        <taxon>Eubacteriales</taxon>
        <taxon>Eubacteriaceae</taxon>
        <taxon>Eubacterium</taxon>
    </lineage>
</organism>
<reference evidence="3 4" key="1">
    <citation type="submission" date="2018-05" db="EMBL/GenBank/DDBJ databases">
        <title>Genome comparison of Eubacterium sp.</title>
        <authorList>
            <person name="Feng Y."/>
            <person name="Sanchez-Andrea I."/>
            <person name="Stams A.J.M."/>
            <person name="De Vos W.M."/>
        </authorList>
    </citation>
    <scope>NUCLEOTIDE SEQUENCE [LARGE SCALE GENOMIC DNA]</scope>
    <source>
        <strain evidence="3 4">YI</strain>
    </source>
</reference>
<feature type="domain" description="Histidine kinase/HSP90-like ATPase" evidence="2">
    <location>
        <begin position="22"/>
        <end position="142"/>
    </location>
</feature>
<accession>A0A4P9CDI0</accession>
<dbReference type="PANTHER" id="PTHR35526:SF3">
    <property type="entry name" value="ANTI-SIGMA-F FACTOR RSBW"/>
    <property type="match status" value="1"/>
</dbReference>
<dbReference type="Pfam" id="PF13581">
    <property type="entry name" value="HATPase_c_2"/>
    <property type="match status" value="1"/>
</dbReference>
<dbReference type="InterPro" id="IPR036890">
    <property type="entry name" value="HATPase_C_sf"/>
</dbReference>
<dbReference type="SUPFAM" id="SSF55874">
    <property type="entry name" value="ATPase domain of HSP90 chaperone/DNA topoisomerase II/histidine kinase"/>
    <property type="match status" value="1"/>
</dbReference>
<protein>
    <submittedName>
        <fullName evidence="3">Histidine kinase</fullName>
    </submittedName>
</protein>
<keyword evidence="4" id="KW-1185">Reference proteome</keyword>
<keyword evidence="3" id="KW-0418">Kinase</keyword>
<dbReference type="KEGG" id="emt:CPZ25_016950"/>
<evidence type="ECO:0000259" key="2">
    <source>
        <dbReference type="Pfam" id="PF13581"/>
    </source>
</evidence>
<dbReference type="Gene3D" id="3.30.565.10">
    <property type="entry name" value="Histidine kinase-like ATPase, C-terminal domain"/>
    <property type="match status" value="1"/>
</dbReference>
<keyword evidence="3" id="KW-0808">Transferase</keyword>
<evidence type="ECO:0000256" key="1">
    <source>
        <dbReference type="ARBA" id="ARBA00022527"/>
    </source>
</evidence>
<dbReference type="AlphaFoldDB" id="A0A4P9CDI0"/>
<dbReference type="EMBL" id="CP029487">
    <property type="protein sequence ID" value="QCT72941.1"/>
    <property type="molecule type" value="Genomic_DNA"/>
</dbReference>
<proteinExistence type="predicted"/>
<dbReference type="GO" id="GO:0004674">
    <property type="term" value="F:protein serine/threonine kinase activity"/>
    <property type="evidence" value="ECO:0007669"/>
    <property type="project" value="UniProtKB-KW"/>
</dbReference>
<keyword evidence="1" id="KW-0723">Serine/threonine-protein kinase</keyword>
<dbReference type="Proteomes" id="UP000218387">
    <property type="component" value="Chromosome"/>
</dbReference>
<evidence type="ECO:0000313" key="4">
    <source>
        <dbReference type="Proteomes" id="UP000218387"/>
    </source>
</evidence>
<gene>
    <name evidence="3" type="ORF">CPZ25_016950</name>
</gene>